<dbReference type="GO" id="GO:0005758">
    <property type="term" value="C:mitochondrial intermembrane space"/>
    <property type="evidence" value="ECO:0007669"/>
    <property type="project" value="TreeGrafter"/>
</dbReference>
<dbReference type="PANTHER" id="PTHR46403:SF1">
    <property type="entry name" value="TP53-REGULATED INHIBITOR OF APOPTOSIS 1"/>
    <property type="match status" value="1"/>
</dbReference>
<dbReference type="AlphaFoldDB" id="A0A177WCF6"/>
<dbReference type="OrthoDB" id="19091at2759"/>
<evidence type="ECO:0000256" key="2">
    <source>
        <dbReference type="ARBA" id="ARBA00023157"/>
    </source>
</evidence>
<organism evidence="3 4">
    <name type="scientific">Batrachochytrium dendrobatidis (strain JEL423)</name>
    <dbReference type="NCBI Taxonomy" id="403673"/>
    <lineage>
        <taxon>Eukaryota</taxon>
        <taxon>Fungi</taxon>
        <taxon>Fungi incertae sedis</taxon>
        <taxon>Chytridiomycota</taxon>
        <taxon>Chytridiomycota incertae sedis</taxon>
        <taxon>Chytridiomycetes</taxon>
        <taxon>Rhizophydiales</taxon>
        <taxon>Rhizophydiales incertae sedis</taxon>
        <taxon>Batrachochytrium</taxon>
    </lineage>
</organism>
<dbReference type="GO" id="GO:0005634">
    <property type="term" value="C:nucleus"/>
    <property type="evidence" value="ECO:0007669"/>
    <property type="project" value="TreeGrafter"/>
</dbReference>
<gene>
    <name evidence="3" type="ORF">BDEG_21450</name>
</gene>
<comment type="similarity">
    <text evidence="1">Belongs to the TRIAP1/MDM35 family.</text>
</comment>
<dbReference type="Pfam" id="PF05254">
    <property type="entry name" value="UPF0203"/>
    <property type="match status" value="1"/>
</dbReference>
<sequence>MASLSPQCNELKQKYDTCFNKWYAEKFLEGDYRPSCDAILLEYRNCVWKAVKERKLEYLIRDAKGPGAGYTPGFEPAASEPNK</sequence>
<evidence type="ECO:0000256" key="1">
    <source>
        <dbReference type="ARBA" id="ARBA00006196"/>
    </source>
</evidence>
<evidence type="ECO:0000313" key="4">
    <source>
        <dbReference type="Proteomes" id="UP000077115"/>
    </source>
</evidence>
<proteinExistence type="inferred from homology"/>
<dbReference type="Proteomes" id="UP000077115">
    <property type="component" value="Unassembled WGS sequence"/>
</dbReference>
<dbReference type="InterPro" id="IPR007918">
    <property type="entry name" value="MDM35_apoptosis"/>
</dbReference>
<dbReference type="EMBL" id="DS022300">
    <property type="protein sequence ID" value="OAJ37432.1"/>
    <property type="molecule type" value="Genomic_DNA"/>
</dbReference>
<evidence type="ECO:0008006" key="5">
    <source>
        <dbReference type="Google" id="ProtNLM"/>
    </source>
</evidence>
<dbReference type="VEuPathDB" id="FungiDB:BDEG_21450"/>
<dbReference type="GO" id="GO:0045332">
    <property type="term" value="P:phospholipid translocation"/>
    <property type="evidence" value="ECO:0007669"/>
    <property type="project" value="TreeGrafter"/>
</dbReference>
<name>A0A177WCF6_BATDL</name>
<keyword evidence="2" id="KW-1015">Disulfide bond</keyword>
<dbReference type="STRING" id="403673.A0A177WCF6"/>
<evidence type="ECO:0000313" key="3">
    <source>
        <dbReference type="EMBL" id="OAJ37432.1"/>
    </source>
</evidence>
<dbReference type="GO" id="GO:0005829">
    <property type="term" value="C:cytosol"/>
    <property type="evidence" value="ECO:0007669"/>
    <property type="project" value="TreeGrafter"/>
</dbReference>
<reference evidence="3 4" key="1">
    <citation type="submission" date="2006-10" db="EMBL/GenBank/DDBJ databases">
        <title>The Genome Sequence of Batrachochytrium dendrobatidis JEL423.</title>
        <authorList>
            <consortium name="The Broad Institute Genome Sequencing Platform"/>
            <person name="Birren B."/>
            <person name="Lander E."/>
            <person name="Galagan J."/>
            <person name="Cuomo C."/>
            <person name="Devon K."/>
            <person name="Jaffe D."/>
            <person name="Butler J."/>
            <person name="Alvarez P."/>
            <person name="Gnerre S."/>
            <person name="Grabherr M."/>
            <person name="Kleber M."/>
            <person name="Mauceli E."/>
            <person name="Brockman W."/>
            <person name="Young S."/>
            <person name="LaButti K."/>
            <person name="Sykes S."/>
            <person name="DeCaprio D."/>
            <person name="Crawford M."/>
            <person name="Koehrsen M."/>
            <person name="Engels R."/>
            <person name="Montgomery P."/>
            <person name="Pearson M."/>
            <person name="Howarth C."/>
            <person name="Larson L."/>
            <person name="White J."/>
            <person name="O'Leary S."/>
            <person name="Kodira C."/>
            <person name="Zeng Q."/>
            <person name="Yandava C."/>
            <person name="Alvarado L."/>
            <person name="Longcore J."/>
            <person name="James T."/>
        </authorList>
    </citation>
    <scope>NUCLEOTIDE SEQUENCE [LARGE SCALE GENOMIC DNA]</scope>
    <source>
        <strain evidence="3 4">JEL423</strain>
    </source>
</reference>
<dbReference type="GO" id="GO:1990050">
    <property type="term" value="F:phosphatidic acid transfer activity"/>
    <property type="evidence" value="ECO:0007669"/>
    <property type="project" value="TreeGrafter"/>
</dbReference>
<dbReference type="PANTHER" id="PTHR46403">
    <property type="entry name" value="TP53-REGULATED INHIBITOR OF APOPTOSIS 1"/>
    <property type="match status" value="1"/>
</dbReference>
<protein>
    <recommendedName>
        <fullName evidence="5">Mitochondrial distribution and morphology protein 35</fullName>
    </recommendedName>
</protein>
<reference evidence="3 4" key="2">
    <citation type="submission" date="2016-05" db="EMBL/GenBank/DDBJ databases">
        <title>Lineage-specific infection strategies underlie the spectrum of fungal disease in amphibians.</title>
        <authorList>
            <person name="Cuomo C.A."/>
            <person name="Farrer R.A."/>
            <person name="James T."/>
            <person name="Longcore J."/>
            <person name="Birren B."/>
        </authorList>
    </citation>
    <scope>NUCLEOTIDE SEQUENCE [LARGE SCALE GENOMIC DNA]</scope>
    <source>
        <strain evidence="3 4">JEL423</strain>
    </source>
</reference>
<accession>A0A177WCF6</accession>